<keyword evidence="3" id="KW-1185">Reference proteome</keyword>
<feature type="compositionally biased region" description="Basic and acidic residues" evidence="1">
    <location>
        <begin position="180"/>
        <end position="192"/>
    </location>
</feature>
<dbReference type="InterPro" id="IPR012337">
    <property type="entry name" value="RNaseH-like_sf"/>
</dbReference>
<organism evidence="2 3">
    <name type="scientific">Penicillium coprophilum</name>
    <dbReference type="NCBI Taxonomy" id="36646"/>
    <lineage>
        <taxon>Eukaryota</taxon>
        <taxon>Fungi</taxon>
        <taxon>Dikarya</taxon>
        <taxon>Ascomycota</taxon>
        <taxon>Pezizomycotina</taxon>
        <taxon>Eurotiomycetes</taxon>
        <taxon>Eurotiomycetidae</taxon>
        <taxon>Eurotiales</taxon>
        <taxon>Aspergillaceae</taxon>
        <taxon>Penicillium</taxon>
    </lineage>
</organism>
<dbReference type="InterPro" id="IPR036397">
    <property type="entry name" value="RNaseH_sf"/>
</dbReference>
<proteinExistence type="predicted"/>
<dbReference type="EMBL" id="MDDG01000013">
    <property type="protein sequence ID" value="OQE35371.1"/>
    <property type="molecule type" value="Genomic_DNA"/>
</dbReference>
<feature type="compositionally biased region" description="Basic residues" evidence="1">
    <location>
        <begin position="235"/>
        <end position="245"/>
    </location>
</feature>
<dbReference type="GO" id="GO:0003676">
    <property type="term" value="F:nucleic acid binding"/>
    <property type="evidence" value="ECO:0007669"/>
    <property type="project" value="InterPro"/>
</dbReference>
<feature type="region of interest" description="Disordered" evidence="1">
    <location>
        <begin position="166"/>
        <end position="245"/>
    </location>
</feature>
<dbReference type="AlphaFoldDB" id="A0A1V6UA68"/>
<sequence length="472" mass="52075">MVSWISGPDHRLPALPQSPLPQTSHPSSHDVSPQTQVTESPEATNGDIAKGVKSKAAATETGSKTHDPTGDTLAPSHTTDIAGNVPADESSINEIAKPANEKLHEPVNGPASPPLVGPVSGRTPSFHLLPQKPPSPERELFSHYNVQPRNFLKRPAFDIPMRPIAGFAPINHPLPPKPPTPERRRTYDDEFQPRNQPAHSVVGKSPPAAEQLSSNPDCKRKRPSTTEQPADNPPAKRRKKSKLKRQNRFSWELGHEFTGHVFHTNDQVTWEFANKILRLPVPPTVSKRLVYFCDASIRCLCGAAGIVWPKSLASRKWMGMGIYYPTSVDNTATVELFAIACTLELAISEIDKQKATVPQNLPSDAEFFRQHLSQTRSHAHTMTKEVFVFTDDCYALRRIAGILEYPPNGDMATELEAIAKHSQKLNELGVHIELHLSPGHSRIPGNVAADTMAKKTQRQLVMETAITWPKAQ</sequence>
<feature type="compositionally biased region" description="Polar residues" evidence="1">
    <location>
        <begin position="20"/>
        <end position="43"/>
    </location>
</feature>
<dbReference type="SUPFAM" id="SSF53098">
    <property type="entry name" value="Ribonuclease H-like"/>
    <property type="match status" value="1"/>
</dbReference>
<dbReference type="Proteomes" id="UP000191500">
    <property type="component" value="Unassembled WGS sequence"/>
</dbReference>
<evidence type="ECO:0000256" key="1">
    <source>
        <dbReference type="SAM" id="MobiDB-lite"/>
    </source>
</evidence>
<dbReference type="STRING" id="36646.A0A1V6UA68"/>
<evidence type="ECO:0000313" key="2">
    <source>
        <dbReference type="EMBL" id="OQE35371.1"/>
    </source>
</evidence>
<reference evidence="3" key="1">
    <citation type="journal article" date="2017" name="Nat. Microbiol.">
        <title>Global analysis of biosynthetic gene clusters reveals vast potential of secondary metabolite production in Penicillium species.</title>
        <authorList>
            <person name="Nielsen J.C."/>
            <person name="Grijseels S."/>
            <person name="Prigent S."/>
            <person name="Ji B."/>
            <person name="Dainat J."/>
            <person name="Nielsen K.F."/>
            <person name="Frisvad J.C."/>
            <person name="Workman M."/>
            <person name="Nielsen J."/>
        </authorList>
    </citation>
    <scope>NUCLEOTIDE SEQUENCE [LARGE SCALE GENOMIC DNA]</scope>
    <source>
        <strain evidence="3">IBT 31321</strain>
    </source>
</reference>
<gene>
    <name evidence="2" type="ORF">PENCOP_c013G05707</name>
</gene>
<comment type="caution">
    <text evidence="2">The sequence shown here is derived from an EMBL/GenBank/DDBJ whole genome shotgun (WGS) entry which is preliminary data.</text>
</comment>
<name>A0A1V6UA68_9EURO</name>
<dbReference type="Gene3D" id="3.30.420.10">
    <property type="entry name" value="Ribonuclease H-like superfamily/Ribonuclease H"/>
    <property type="match status" value="1"/>
</dbReference>
<evidence type="ECO:0000313" key="3">
    <source>
        <dbReference type="Proteomes" id="UP000191500"/>
    </source>
</evidence>
<protein>
    <submittedName>
        <fullName evidence="2">Uncharacterized protein</fullName>
    </submittedName>
</protein>
<accession>A0A1V6UA68</accession>
<feature type="region of interest" description="Disordered" evidence="1">
    <location>
        <begin position="1"/>
        <end position="139"/>
    </location>
</feature>